<feature type="compositionally biased region" description="Basic and acidic residues" evidence="1">
    <location>
        <begin position="500"/>
        <end position="521"/>
    </location>
</feature>
<keyword evidence="3" id="KW-1185">Reference proteome</keyword>
<feature type="compositionally biased region" description="Low complexity" evidence="1">
    <location>
        <begin position="72"/>
        <end position="92"/>
    </location>
</feature>
<dbReference type="Proteomes" id="UP001244586">
    <property type="component" value="Plasmid pAYTCM-1"/>
</dbReference>
<gene>
    <name evidence="2" type="ORF">QBJ73_17290</name>
</gene>
<geneLocation type="plasmid" evidence="2 3">
    <name>pAYTCM-1</name>
</geneLocation>
<keyword evidence="2" id="KW-0614">Plasmid</keyword>
<reference evidence="2 3" key="1">
    <citation type="submission" date="2023-04" db="EMBL/GenBank/DDBJ databases">
        <title>Acinetobacter johnsonii isolate AYTCM encoding NDM-1, OXA-58 and PER-1.</title>
        <authorList>
            <person name="Tian C."/>
            <person name="Wang S."/>
            <person name="Fan X."/>
            <person name="Xia D."/>
        </authorList>
    </citation>
    <scope>NUCLEOTIDE SEQUENCE [LARGE SCALE GENOMIC DNA]</scope>
    <source>
        <strain evidence="2 3">AYTCM</strain>
        <plasmid evidence="2 3">pAYTCM-1</plasmid>
    </source>
</reference>
<feature type="region of interest" description="Disordered" evidence="1">
    <location>
        <begin position="1"/>
        <end position="92"/>
    </location>
</feature>
<proteinExistence type="predicted"/>
<evidence type="ECO:0000256" key="1">
    <source>
        <dbReference type="SAM" id="MobiDB-lite"/>
    </source>
</evidence>
<feature type="region of interest" description="Disordered" evidence="1">
    <location>
        <begin position="448"/>
        <end position="524"/>
    </location>
</feature>
<protein>
    <submittedName>
        <fullName evidence="2">Uncharacterized protein</fullName>
    </submittedName>
</protein>
<evidence type="ECO:0000313" key="3">
    <source>
        <dbReference type="Proteomes" id="UP001244586"/>
    </source>
</evidence>
<name>A0AAJ6IIX1_ACIJO</name>
<organism evidence="2 3">
    <name type="scientific">Acinetobacter johnsonii</name>
    <dbReference type="NCBI Taxonomy" id="40214"/>
    <lineage>
        <taxon>Bacteria</taxon>
        <taxon>Pseudomonadati</taxon>
        <taxon>Pseudomonadota</taxon>
        <taxon>Gammaproteobacteria</taxon>
        <taxon>Moraxellales</taxon>
        <taxon>Moraxellaceae</taxon>
        <taxon>Acinetobacter</taxon>
    </lineage>
</organism>
<feature type="compositionally biased region" description="Low complexity" evidence="1">
    <location>
        <begin position="51"/>
        <end position="65"/>
    </location>
</feature>
<feature type="compositionally biased region" description="Polar residues" evidence="1">
    <location>
        <begin position="15"/>
        <end position="26"/>
    </location>
</feature>
<feature type="compositionally biased region" description="Low complexity" evidence="1">
    <location>
        <begin position="488"/>
        <end position="499"/>
    </location>
</feature>
<feature type="region of interest" description="Disordered" evidence="1">
    <location>
        <begin position="815"/>
        <end position="841"/>
    </location>
</feature>
<feature type="compositionally biased region" description="Basic and acidic residues" evidence="1">
    <location>
        <begin position="448"/>
        <end position="463"/>
    </location>
</feature>
<accession>A0AAJ6IIX1</accession>
<dbReference type="EMBL" id="CP121777">
    <property type="protein sequence ID" value="WMG19923.1"/>
    <property type="molecule type" value="Genomic_DNA"/>
</dbReference>
<dbReference type="RefSeq" id="WP_308469673.1">
    <property type="nucleotide sequence ID" value="NZ_CP121777.1"/>
</dbReference>
<evidence type="ECO:0000313" key="2">
    <source>
        <dbReference type="EMBL" id="WMG19923.1"/>
    </source>
</evidence>
<sequence length="1483" mass="167026">MDQSPKQDNFDEQTLDQLQDGQSLTFNEGLEQWDDLSLDGVEFQSIQPTPQQNNVAQDQSQQYQSEPYPNDPLSEPPLMEEPPVMQDDGYQNNQYDQYDQYDQYEQYDQPMGGNSVPPGHPDYDYAPPLEDTRLNDDEPMFFDEGDYERSSYPNYENERSIIPENTFDLSAVTVNDLAELDPVLIGKVFDALEQREPASQLEFFADIGLDLQNDDDLKFIAALNKIQTKNALDQGLGNIAENNSSLPVEDRVYTTADSKLYLSDNDPDFLLSKEENPFEAVQVAEKTLFNFETKSFITQPYYGLSLKGATKENALNFLSNRQFAIEGLINQNQVVREAKQQIYNEVTGAPNTYFSGELTDKNQINALMRQVRDFCLIRGIEAEELGLVPKSIVMDQWRVNSDHTAARLEQLEIHYLEFNTDTLTKEVIQLLETREHSDQLQAALLLKEHKENQKTKETVKEDVESADPNAPKGTPKSTLNIAGGPQDKASLAASSVASKSFKDMRNEEGNERPPLARENSHGHPRTVADELAALSAKMIAVMIELVKKTIKLIIAAIMAMFNKNKSLDNLKNIWDKPINPDVTVKSNHPDAQQPEQLANTADKSKLTELGKNADILKPISKEQMLPLLNDPYTTQLNKDRDGVTLEEFDLNVAKVYAIDGEQYIVIDVVGKDSVEGVESSTPFIKLVKEADLPPQVEGSDAPTPITPFYLEAIEDKVTFLSIEELHEGIKSEKIHEFEGRFFEPICSQYLEQARMFLGAEYPLGQDPEQMTEEAKASYKDQFIQRAYQSGQIISDQVKKVKSKLSNLLGKFKGNTAEQSATQSAPQSQDQNNDGKPMNPYDSIYVDHDSDLEAFFKDRHNNVSYAEIEQFVGMVYEDETTQTNMVVLDIASDNLDKRAIVVPLSVIEDLENITEQDVLYLKDIVNESSTVPLYELESVEPIDELNALGKFSSEYLDKLKADTINNTAEQTNTYARSAERELELSKMILEGKLSVVGAMVKTDYGQFVVLTSDSEGHKSIAPEYNAVAITNLDRQITTEDIINAGITTIPRKDILEWNTVTALNEESANQVTYLDPEVYQAVSNAIHQNREKELIQTLSTLQPSAALNSIGSKIITQDGNTYIGLCAKDDGKSGEYYAVKAPDNQLSPIGASYINDVGVEVISRSQIAEFQNAENNQQQLISHDVFVTLLNAVNNSNEQEVLHLFSNLDQVKQQIKDSLFSEKESEKVIEQNQFIEQLKNNNLVKADHINALNQIADQIQNTQLKNVVKGMASTVVAPENSQNEMYVQSFLHLNQRLDTLQQDLKLQAASNLMNAEYKQLFECMDDHLVLPTAYGDAKFVNLNSVEPRIVEFRNSAETGQIFDSFNAVIAETGNVEIALQHLKQEILTDHYIAAIHEDVKLHRLEQQDMEKIKEVNQILEADFDKTGLRLEALQDGLNLNTKNYLDQVKLEKNTTSQFLSDLDKHIDLEVARRNDHDNDQTLGR</sequence>
<feature type="compositionally biased region" description="Polar residues" evidence="1">
    <location>
        <begin position="815"/>
        <end position="833"/>
    </location>
</feature>